<dbReference type="EMBL" id="PFEU01000018">
    <property type="protein sequence ID" value="PJE76513.1"/>
    <property type="molecule type" value="Genomic_DNA"/>
</dbReference>
<name>A0A2M8LGE8_9BACT</name>
<evidence type="ECO:0000313" key="2">
    <source>
        <dbReference type="Proteomes" id="UP000231436"/>
    </source>
</evidence>
<accession>A0A2M8LGE8</accession>
<dbReference type="Proteomes" id="UP000231436">
    <property type="component" value="Unassembled WGS sequence"/>
</dbReference>
<organism evidence="1 2">
    <name type="scientific">Candidatus Uhrbacteria bacterium CG10_big_fil_rev_8_21_14_0_10_48_16</name>
    <dbReference type="NCBI Taxonomy" id="1975038"/>
    <lineage>
        <taxon>Bacteria</taxon>
        <taxon>Candidatus Uhriibacteriota</taxon>
    </lineage>
</organism>
<comment type="caution">
    <text evidence="1">The sequence shown here is derived from an EMBL/GenBank/DDBJ whole genome shotgun (WGS) entry which is preliminary data.</text>
</comment>
<gene>
    <name evidence="1" type="ORF">COV05_04050</name>
</gene>
<protein>
    <submittedName>
        <fullName evidence="1">Uncharacterized protein</fullName>
    </submittedName>
</protein>
<sequence length="420" mass="46725">MYDPRHPATVLDQLPRELFPHTTTADLIAHLRMGGGKSLGLSLCEILTHGSEHFRVPDWLSLPGTYAWHQPIPATTQWLSSREGQLKVRSSTRREDWLTGQSGEQHSRTVKDLTRALHHASEVSGGQHPVVLQDFVEGIGIVVDLAYSQILGQPIARVSTGREWKRDCGEQIFTSATRDHEGRHEIIDPISGTYLLDRTTGHLFEGSCLRLPLQEIVGELWERVNAFGITFGVQCEIVVHPDAPEIWWLVQIRPSPDRVRSHGINLEPLPGAMITTPAVSRAFDHRGLATCTTPESYTWLFNASTGGITDTIEREGWEFRPSNILIWHKDPIPDFDSWMLEMAFTVGVKVQITRRVIVISTTHSGINARVLMPEQSDVTSLGGIIAVPDGLHDQLVHELQGQDKVIHAISDGLVGQVALL</sequence>
<evidence type="ECO:0000313" key="1">
    <source>
        <dbReference type="EMBL" id="PJE76513.1"/>
    </source>
</evidence>
<dbReference type="AlphaFoldDB" id="A0A2M8LGE8"/>
<proteinExistence type="predicted"/>
<reference evidence="2" key="1">
    <citation type="submission" date="2017-09" db="EMBL/GenBank/DDBJ databases">
        <title>Depth-based differentiation of microbial function through sediment-hosted aquifers and enrichment of novel symbionts in the deep terrestrial subsurface.</title>
        <authorList>
            <person name="Probst A.J."/>
            <person name="Ladd B."/>
            <person name="Jarett J.K."/>
            <person name="Geller-Mcgrath D.E."/>
            <person name="Sieber C.M.K."/>
            <person name="Emerson J.B."/>
            <person name="Anantharaman K."/>
            <person name="Thomas B.C."/>
            <person name="Malmstrom R."/>
            <person name="Stieglmeier M."/>
            <person name="Klingl A."/>
            <person name="Woyke T."/>
            <person name="Ryan C.M."/>
            <person name="Banfield J.F."/>
        </authorList>
    </citation>
    <scope>NUCLEOTIDE SEQUENCE [LARGE SCALE GENOMIC DNA]</scope>
</reference>